<evidence type="ECO:0000256" key="10">
    <source>
        <dbReference type="RuleBase" id="RU364125"/>
    </source>
</evidence>
<evidence type="ECO:0000256" key="4">
    <source>
        <dbReference type="ARBA" id="ARBA00022475"/>
    </source>
</evidence>
<comment type="subcellular location">
    <subcellularLocation>
        <location evidence="10">Cell inner membrane</location>
    </subcellularLocation>
    <subcellularLocation>
        <location evidence="2">Cell membrane</location>
        <topology evidence="2">Single-pass membrane protein</topology>
    </subcellularLocation>
</comment>
<dbReference type="Pfam" id="PF03748">
    <property type="entry name" value="FliL"/>
    <property type="match status" value="1"/>
</dbReference>
<comment type="function">
    <text evidence="1 10">Controls the rotational direction of flagella during chemotaxis.</text>
</comment>
<evidence type="ECO:0000313" key="11">
    <source>
        <dbReference type="EMBL" id="OOY23120.1"/>
    </source>
</evidence>
<dbReference type="Proteomes" id="UP000190787">
    <property type="component" value="Unassembled WGS sequence"/>
</dbReference>
<evidence type="ECO:0000256" key="7">
    <source>
        <dbReference type="ARBA" id="ARBA00022779"/>
    </source>
</evidence>
<dbReference type="InterPro" id="IPR005503">
    <property type="entry name" value="FliL"/>
</dbReference>
<protein>
    <recommendedName>
        <fullName evidence="10">Flagellar protein FliL</fullName>
    </recommendedName>
</protein>
<comment type="caution">
    <text evidence="11">The sequence shown here is derived from an EMBL/GenBank/DDBJ whole genome shotgun (WGS) entry which is preliminary data.</text>
</comment>
<keyword evidence="10" id="KW-0997">Cell inner membrane</keyword>
<dbReference type="PANTHER" id="PTHR35091:SF2">
    <property type="entry name" value="FLAGELLAR PROTEIN FLIL"/>
    <property type="match status" value="1"/>
</dbReference>
<keyword evidence="5 10" id="KW-0145">Chemotaxis</keyword>
<evidence type="ECO:0000256" key="1">
    <source>
        <dbReference type="ARBA" id="ARBA00002254"/>
    </source>
</evidence>
<organism evidence="11 12">
    <name type="scientific">Thioclava sediminum</name>
    <dbReference type="NCBI Taxonomy" id="1915319"/>
    <lineage>
        <taxon>Bacteria</taxon>
        <taxon>Pseudomonadati</taxon>
        <taxon>Pseudomonadota</taxon>
        <taxon>Alphaproteobacteria</taxon>
        <taxon>Rhodobacterales</taxon>
        <taxon>Paracoccaceae</taxon>
        <taxon>Thioclava</taxon>
    </lineage>
</organism>
<keyword evidence="11" id="KW-0282">Flagellum</keyword>
<evidence type="ECO:0000256" key="9">
    <source>
        <dbReference type="ARBA" id="ARBA00023136"/>
    </source>
</evidence>
<keyword evidence="12" id="KW-1185">Reference proteome</keyword>
<accession>A0ABX3MX63</accession>
<comment type="similarity">
    <text evidence="3 10">Belongs to the FliL family.</text>
</comment>
<feature type="transmembrane region" description="Helical" evidence="10">
    <location>
        <begin position="18"/>
        <end position="39"/>
    </location>
</feature>
<evidence type="ECO:0000256" key="2">
    <source>
        <dbReference type="ARBA" id="ARBA00004162"/>
    </source>
</evidence>
<keyword evidence="4" id="KW-1003">Cell membrane</keyword>
<keyword evidence="9 10" id="KW-0472">Membrane</keyword>
<name>A0ABX3MX63_9RHOB</name>
<keyword evidence="11" id="KW-0966">Cell projection</keyword>
<dbReference type="EMBL" id="MPZV01000004">
    <property type="protein sequence ID" value="OOY23120.1"/>
    <property type="molecule type" value="Genomic_DNA"/>
</dbReference>
<proteinExistence type="inferred from homology"/>
<gene>
    <name evidence="11" type="ORF">BMI91_16885</name>
</gene>
<dbReference type="RefSeq" id="WP_078605973.1">
    <property type="nucleotide sequence ID" value="NZ_MPZV01000004.1"/>
</dbReference>
<keyword evidence="11" id="KW-0969">Cilium</keyword>
<evidence type="ECO:0000256" key="6">
    <source>
        <dbReference type="ARBA" id="ARBA00022692"/>
    </source>
</evidence>
<keyword evidence="6 10" id="KW-0812">Transmembrane</keyword>
<evidence type="ECO:0000256" key="5">
    <source>
        <dbReference type="ARBA" id="ARBA00022500"/>
    </source>
</evidence>
<evidence type="ECO:0000313" key="12">
    <source>
        <dbReference type="Proteomes" id="UP000190787"/>
    </source>
</evidence>
<keyword evidence="8 10" id="KW-1133">Transmembrane helix</keyword>
<dbReference type="PANTHER" id="PTHR35091">
    <property type="entry name" value="FLAGELLAR PROTEIN FLIL"/>
    <property type="match status" value="1"/>
</dbReference>
<sequence>MTDATAEAEEPPKKKSKLMLMIGLVLMLLLSGGGFYAVYSGLILAPPDTTHGATGPKAHTPEALPDIAYVALEPLAITLSGASARHLRFAAELEVPSAYQHDVELLKPRVMDVLNGYLRAVDVGLLEDPSAMMRLRAQMLRRVQLVTGDGRVRDLLVIEFVLN</sequence>
<keyword evidence="7 10" id="KW-0283">Flagellar rotation</keyword>
<evidence type="ECO:0000256" key="8">
    <source>
        <dbReference type="ARBA" id="ARBA00022989"/>
    </source>
</evidence>
<evidence type="ECO:0000256" key="3">
    <source>
        <dbReference type="ARBA" id="ARBA00008281"/>
    </source>
</evidence>
<reference evidence="11 12" key="1">
    <citation type="submission" date="2016-11" db="EMBL/GenBank/DDBJ databases">
        <title>A multilocus sequence analysis scheme for characterization of bacteria in the genus Thioclava.</title>
        <authorList>
            <person name="Liu Y."/>
            <person name="Shao Z."/>
        </authorList>
    </citation>
    <scope>NUCLEOTIDE SEQUENCE [LARGE SCALE GENOMIC DNA]</scope>
    <source>
        <strain evidence="11 12">TAW-CT134</strain>
    </source>
</reference>